<dbReference type="AlphaFoldDB" id="A0A8C5AEM8"/>
<dbReference type="GeneTree" id="ENSGT00640000091497"/>
<dbReference type="InterPro" id="IPR009432">
    <property type="entry name" value="DUF1075"/>
</dbReference>
<dbReference type="GO" id="GO:0005739">
    <property type="term" value="C:mitochondrion"/>
    <property type="evidence" value="ECO:0007669"/>
    <property type="project" value="TreeGrafter"/>
</dbReference>
<evidence type="ECO:0000256" key="1">
    <source>
        <dbReference type="ARBA" id="ARBA00004167"/>
    </source>
</evidence>
<comment type="subcellular location">
    <subcellularLocation>
        <location evidence="1">Membrane</location>
        <topology evidence="1">Single-pass membrane protein</topology>
    </subcellularLocation>
</comment>
<name>A0A8C5AEM8_GADMO</name>
<feature type="transmembrane region" description="Helical" evidence="6">
    <location>
        <begin position="12"/>
        <end position="32"/>
    </location>
</feature>
<evidence type="ECO:0000256" key="3">
    <source>
        <dbReference type="ARBA" id="ARBA00022692"/>
    </source>
</evidence>
<evidence type="ECO:0000256" key="5">
    <source>
        <dbReference type="ARBA" id="ARBA00023136"/>
    </source>
</evidence>
<dbReference type="Pfam" id="PF06388">
    <property type="entry name" value="DUF1075"/>
    <property type="match status" value="1"/>
</dbReference>
<evidence type="ECO:0000313" key="7">
    <source>
        <dbReference type="Ensembl" id="ENSGMOP00000030261.1"/>
    </source>
</evidence>
<reference evidence="7" key="2">
    <citation type="submission" date="2025-09" db="UniProtKB">
        <authorList>
            <consortium name="Ensembl"/>
        </authorList>
    </citation>
    <scope>IDENTIFICATION</scope>
</reference>
<keyword evidence="8" id="KW-1185">Reference proteome</keyword>
<keyword evidence="3 6" id="KW-0812">Transmembrane</keyword>
<keyword evidence="5 6" id="KW-0472">Membrane</keyword>
<evidence type="ECO:0000256" key="2">
    <source>
        <dbReference type="ARBA" id="ARBA00007363"/>
    </source>
</evidence>
<evidence type="ECO:0000256" key="6">
    <source>
        <dbReference type="SAM" id="Phobius"/>
    </source>
</evidence>
<keyword evidence="4 6" id="KW-1133">Transmembrane helix</keyword>
<dbReference type="Ensembl" id="ENSGMOT00000057443.1">
    <property type="protein sequence ID" value="ENSGMOP00000030261.1"/>
    <property type="gene ID" value="ENSGMOG00000008741.2"/>
</dbReference>
<proteinExistence type="inferred from homology"/>
<dbReference type="GO" id="GO:0051402">
    <property type="term" value="P:neuron apoptotic process"/>
    <property type="evidence" value="ECO:0007669"/>
    <property type="project" value="TreeGrafter"/>
</dbReference>
<dbReference type="KEGG" id="gmh:115537027"/>
<dbReference type="GO" id="GO:0071456">
    <property type="term" value="P:cellular response to hypoxia"/>
    <property type="evidence" value="ECO:0007669"/>
    <property type="project" value="TreeGrafter"/>
</dbReference>
<organism evidence="7 8">
    <name type="scientific">Gadus morhua</name>
    <name type="common">Atlantic cod</name>
    <dbReference type="NCBI Taxonomy" id="8049"/>
    <lineage>
        <taxon>Eukaryota</taxon>
        <taxon>Metazoa</taxon>
        <taxon>Chordata</taxon>
        <taxon>Craniata</taxon>
        <taxon>Vertebrata</taxon>
        <taxon>Euteleostomi</taxon>
        <taxon>Actinopterygii</taxon>
        <taxon>Neopterygii</taxon>
        <taxon>Teleostei</taxon>
        <taxon>Neoteleostei</taxon>
        <taxon>Acanthomorphata</taxon>
        <taxon>Zeiogadaria</taxon>
        <taxon>Gadariae</taxon>
        <taxon>Gadiformes</taxon>
        <taxon>Gadoidei</taxon>
        <taxon>Gadidae</taxon>
        <taxon>Gadus</taxon>
    </lineage>
</organism>
<accession>A0A8C5AEM8</accession>
<dbReference type="PANTHER" id="PTHR13674">
    <property type="entry name" value="GROWTH AND TRANSFORMATION-DEPENDENT PROTEIN"/>
    <property type="match status" value="1"/>
</dbReference>
<dbReference type="GO" id="GO:0090200">
    <property type="term" value="P:positive regulation of release of cytochrome c from mitochondria"/>
    <property type="evidence" value="ECO:0007669"/>
    <property type="project" value="TreeGrafter"/>
</dbReference>
<dbReference type="GO" id="GO:0016020">
    <property type="term" value="C:membrane"/>
    <property type="evidence" value="ECO:0007669"/>
    <property type="project" value="UniProtKB-SubCell"/>
</dbReference>
<sequence>MIDASRNRMRVKACYGMMVTTIAACLIMVILGKRAAGRHESLTGQNMEKKAKWRQEFQLQQQEAASAAAMSGKAQ</sequence>
<evidence type="ECO:0000256" key="4">
    <source>
        <dbReference type="ARBA" id="ARBA00022989"/>
    </source>
</evidence>
<evidence type="ECO:0000313" key="8">
    <source>
        <dbReference type="Proteomes" id="UP000694546"/>
    </source>
</evidence>
<dbReference type="CTD" id="26355"/>
<protein>
    <submittedName>
        <fullName evidence="7">Uncharacterized protein</fullName>
    </submittedName>
</protein>
<comment type="similarity">
    <text evidence="2">Belongs to the UPF0389 family.</text>
</comment>
<reference evidence="7" key="1">
    <citation type="submission" date="2025-08" db="UniProtKB">
        <authorList>
            <consortium name="Ensembl"/>
        </authorList>
    </citation>
    <scope>IDENTIFICATION</scope>
</reference>
<dbReference type="PANTHER" id="PTHR13674:SF2">
    <property type="entry name" value="PROTEIN FAM162A"/>
    <property type="match status" value="1"/>
</dbReference>
<dbReference type="Proteomes" id="UP000694546">
    <property type="component" value="Chromosome 23"/>
</dbReference>
<dbReference type="PROSITE" id="PS51257">
    <property type="entry name" value="PROKAR_LIPOPROTEIN"/>
    <property type="match status" value="1"/>
</dbReference>